<protein>
    <submittedName>
        <fullName evidence="1">Uncharacterized protein</fullName>
    </submittedName>
</protein>
<feature type="non-terminal residue" evidence="1">
    <location>
        <position position="97"/>
    </location>
</feature>
<dbReference type="InterPro" id="IPR050951">
    <property type="entry name" value="Retrovirus_Pol_polyprotein"/>
</dbReference>
<dbReference type="SUPFAM" id="SSF53098">
    <property type="entry name" value="Ribonuclease H-like"/>
    <property type="match status" value="1"/>
</dbReference>
<dbReference type="PANTHER" id="PTHR37984">
    <property type="entry name" value="PROTEIN CBG26694"/>
    <property type="match status" value="1"/>
</dbReference>
<evidence type="ECO:0000313" key="2">
    <source>
        <dbReference type="Proteomes" id="UP001274896"/>
    </source>
</evidence>
<dbReference type="Proteomes" id="UP001274896">
    <property type="component" value="Unassembled WGS sequence"/>
</dbReference>
<sequence length="97" mass="11101">QHLERLEIVLGCLEKEGLKAKLEKCSFFKPEVKYLGHVISADGVAMDPVPTWDQRAETVVQILVDKWFYKFVVPGHIHSDQGLNFESALLQQLCDLY</sequence>
<name>A0AAE0V206_9TELE</name>
<organism evidence="1 2">
    <name type="scientific">Hemibagrus guttatus</name>
    <dbReference type="NCBI Taxonomy" id="175788"/>
    <lineage>
        <taxon>Eukaryota</taxon>
        <taxon>Metazoa</taxon>
        <taxon>Chordata</taxon>
        <taxon>Craniata</taxon>
        <taxon>Vertebrata</taxon>
        <taxon>Euteleostomi</taxon>
        <taxon>Actinopterygii</taxon>
        <taxon>Neopterygii</taxon>
        <taxon>Teleostei</taxon>
        <taxon>Ostariophysi</taxon>
        <taxon>Siluriformes</taxon>
        <taxon>Bagridae</taxon>
        <taxon>Hemibagrus</taxon>
    </lineage>
</organism>
<reference evidence="1" key="1">
    <citation type="submission" date="2023-06" db="EMBL/GenBank/DDBJ databases">
        <title>Male Hemibagrus guttatus genome.</title>
        <authorList>
            <person name="Bian C."/>
        </authorList>
    </citation>
    <scope>NUCLEOTIDE SEQUENCE</scope>
    <source>
        <strain evidence="1">Male_cb2023</strain>
        <tissue evidence="1">Muscle</tissue>
    </source>
</reference>
<dbReference type="SUPFAM" id="SSF56672">
    <property type="entry name" value="DNA/RNA polymerases"/>
    <property type="match status" value="1"/>
</dbReference>
<dbReference type="InterPro" id="IPR036397">
    <property type="entry name" value="RNaseH_sf"/>
</dbReference>
<dbReference type="PANTHER" id="PTHR37984:SF5">
    <property type="entry name" value="PROTEIN NYNRIN-LIKE"/>
    <property type="match status" value="1"/>
</dbReference>
<gene>
    <name evidence="1" type="ORF">QTP70_021149</name>
</gene>
<dbReference type="AlphaFoldDB" id="A0AAE0V206"/>
<dbReference type="EMBL" id="JAUCMX010000009">
    <property type="protein sequence ID" value="KAK3535829.1"/>
    <property type="molecule type" value="Genomic_DNA"/>
</dbReference>
<proteinExistence type="predicted"/>
<feature type="non-terminal residue" evidence="1">
    <location>
        <position position="1"/>
    </location>
</feature>
<accession>A0AAE0V206</accession>
<dbReference type="GO" id="GO:0003676">
    <property type="term" value="F:nucleic acid binding"/>
    <property type="evidence" value="ECO:0007669"/>
    <property type="project" value="InterPro"/>
</dbReference>
<dbReference type="Gene3D" id="3.30.70.270">
    <property type="match status" value="1"/>
</dbReference>
<keyword evidence="2" id="KW-1185">Reference proteome</keyword>
<comment type="caution">
    <text evidence="1">The sequence shown here is derived from an EMBL/GenBank/DDBJ whole genome shotgun (WGS) entry which is preliminary data.</text>
</comment>
<evidence type="ECO:0000313" key="1">
    <source>
        <dbReference type="EMBL" id="KAK3535829.1"/>
    </source>
</evidence>
<dbReference type="InterPro" id="IPR012337">
    <property type="entry name" value="RNaseH-like_sf"/>
</dbReference>
<dbReference type="GO" id="GO:0006259">
    <property type="term" value="P:DNA metabolic process"/>
    <property type="evidence" value="ECO:0007669"/>
    <property type="project" value="UniProtKB-ARBA"/>
</dbReference>
<dbReference type="InterPro" id="IPR043502">
    <property type="entry name" value="DNA/RNA_pol_sf"/>
</dbReference>
<dbReference type="InterPro" id="IPR043128">
    <property type="entry name" value="Rev_trsase/Diguanyl_cyclase"/>
</dbReference>
<dbReference type="Gene3D" id="3.30.420.10">
    <property type="entry name" value="Ribonuclease H-like superfamily/Ribonuclease H"/>
    <property type="match status" value="1"/>
</dbReference>